<evidence type="ECO:0000256" key="1">
    <source>
        <dbReference type="ARBA" id="ARBA00007452"/>
    </source>
</evidence>
<evidence type="ECO:0000259" key="8">
    <source>
        <dbReference type="Pfam" id="PF11967"/>
    </source>
</evidence>
<dbReference type="SUPFAM" id="SSF50249">
    <property type="entry name" value="Nucleic acid-binding proteins"/>
    <property type="match status" value="1"/>
</dbReference>
<evidence type="ECO:0000256" key="7">
    <source>
        <dbReference type="HAMAP-Rule" id="MF_00201"/>
    </source>
</evidence>
<evidence type="ECO:0000256" key="4">
    <source>
        <dbReference type="ARBA" id="ARBA00023172"/>
    </source>
</evidence>
<dbReference type="GO" id="GO:0043590">
    <property type="term" value="C:bacterial nucleoid"/>
    <property type="evidence" value="ECO:0007669"/>
    <property type="project" value="TreeGrafter"/>
</dbReference>
<dbReference type="RefSeq" id="WP_108984108.1">
    <property type="nucleotide sequence ID" value="NZ_BFBR01000002.1"/>
</dbReference>
<dbReference type="AlphaFoldDB" id="A0A2P2E868"/>
<dbReference type="Pfam" id="PF02565">
    <property type="entry name" value="RecO_C"/>
    <property type="match status" value="1"/>
</dbReference>
<comment type="similarity">
    <text evidence="1 7">Belongs to the RecO family.</text>
</comment>
<evidence type="ECO:0000256" key="2">
    <source>
        <dbReference type="ARBA" id="ARBA00021310"/>
    </source>
</evidence>
<evidence type="ECO:0000313" key="10">
    <source>
        <dbReference type="Proteomes" id="UP000245086"/>
    </source>
</evidence>
<gene>
    <name evidence="7 9" type="primary">recO</name>
    <name evidence="9" type="ORF">PbB2_00910</name>
</gene>
<dbReference type="PANTHER" id="PTHR33991">
    <property type="entry name" value="DNA REPAIR PROTEIN RECO"/>
    <property type="match status" value="1"/>
</dbReference>
<dbReference type="Pfam" id="PF11967">
    <property type="entry name" value="RecO_N"/>
    <property type="match status" value="1"/>
</dbReference>
<dbReference type="InterPro" id="IPR037278">
    <property type="entry name" value="ARFGAP/RecO"/>
</dbReference>
<feature type="domain" description="DNA replication/recombination mediator RecO N-terminal" evidence="8">
    <location>
        <begin position="1"/>
        <end position="74"/>
    </location>
</feature>
<dbReference type="EMBL" id="BFBR01000002">
    <property type="protein sequence ID" value="GBF57245.1"/>
    <property type="molecule type" value="Genomic_DNA"/>
</dbReference>
<reference evidence="9 10" key="1">
    <citation type="journal article" date="2018" name="Genome Announc.">
        <title>Draft Genome Sequence of "Candidatus Phycosocius bacilliformis," an Alphaproteobacterial Ectosymbiont of the Hydrocarbon-Producing Green Alga Botryococcus braunii.</title>
        <authorList>
            <person name="Tanabe Y."/>
            <person name="Yamaguchi H."/>
            <person name="Watanabe M.M."/>
        </authorList>
    </citation>
    <scope>NUCLEOTIDE SEQUENCE [LARGE SCALE GENOMIC DNA]</scope>
    <source>
        <strain evidence="9 10">BOTRYCO-2</strain>
    </source>
</reference>
<dbReference type="Proteomes" id="UP000245086">
    <property type="component" value="Unassembled WGS sequence"/>
</dbReference>
<accession>A0A2P2E868</accession>
<organism evidence="9 10">
    <name type="scientific">Candidatus Phycosocius bacilliformis</name>
    <dbReference type="NCBI Taxonomy" id="1445552"/>
    <lineage>
        <taxon>Bacteria</taxon>
        <taxon>Pseudomonadati</taxon>
        <taxon>Pseudomonadota</taxon>
        <taxon>Alphaproteobacteria</taxon>
        <taxon>Caulobacterales</taxon>
        <taxon>Caulobacterales incertae sedis</taxon>
        <taxon>Candidatus Phycosocius</taxon>
    </lineage>
</organism>
<dbReference type="Gene3D" id="1.20.1440.120">
    <property type="entry name" value="Recombination protein O, C-terminal domain"/>
    <property type="match status" value="1"/>
</dbReference>
<dbReference type="Gene3D" id="2.40.50.140">
    <property type="entry name" value="Nucleic acid-binding proteins"/>
    <property type="match status" value="1"/>
</dbReference>
<dbReference type="InterPro" id="IPR003717">
    <property type="entry name" value="RecO"/>
</dbReference>
<keyword evidence="4 7" id="KW-0233">DNA recombination</keyword>
<dbReference type="SUPFAM" id="SSF57863">
    <property type="entry name" value="ArfGap/RecO-like zinc finger"/>
    <property type="match status" value="1"/>
</dbReference>
<sequence>MSGWAGRAIALGARRLGENDVILDVLSDAVGRASGLVYGGAGKRKRALVEPGSRLELAWRARLDEQLGFFEEIESRGAGPAHLMDDAAALAGLASMSALLLEVTAERQPCLGLFEASDLLLDAMGNYQNWPALYVRWEMGLLAEMGYGLDLSQCALTGSHDDLAWVSPRTGRAASREAGAPFADKLLVLPPFLLGGQNKPESGDIADGFALMGHFIDRELLSPVRKTMPEARARLIFALGKTGRL</sequence>
<evidence type="ECO:0000256" key="3">
    <source>
        <dbReference type="ARBA" id="ARBA00022763"/>
    </source>
</evidence>
<evidence type="ECO:0000256" key="6">
    <source>
        <dbReference type="ARBA" id="ARBA00033409"/>
    </source>
</evidence>
<proteinExistence type="inferred from homology"/>
<evidence type="ECO:0000313" key="9">
    <source>
        <dbReference type="EMBL" id="GBF57245.1"/>
    </source>
</evidence>
<dbReference type="OrthoDB" id="9804792at2"/>
<dbReference type="InterPro" id="IPR022572">
    <property type="entry name" value="DNA_rep/recomb_RecO_N"/>
</dbReference>
<evidence type="ECO:0000256" key="5">
    <source>
        <dbReference type="ARBA" id="ARBA00023204"/>
    </source>
</evidence>
<dbReference type="InterPro" id="IPR042242">
    <property type="entry name" value="RecO_C"/>
</dbReference>
<dbReference type="NCBIfam" id="TIGR00613">
    <property type="entry name" value="reco"/>
    <property type="match status" value="1"/>
</dbReference>
<comment type="caution">
    <text evidence="9">The sequence shown here is derived from an EMBL/GenBank/DDBJ whole genome shotgun (WGS) entry which is preliminary data.</text>
</comment>
<dbReference type="GO" id="GO:0006302">
    <property type="term" value="P:double-strand break repair"/>
    <property type="evidence" value="ECO:0007669"/>
    <property type="project" value="TreeGrafter"/>
</dbReference>
<keyword evidence="5 7" id="KW-0234">DNA repair</keyword>
<dbReference type="HAMAP" id="MF_00201">
    <property type="entry name" value="RecO"/>
    <property type="match status" value="1"/>
</dbReference>
<dbReference type="PANTHER" id="PTHR33991:SF1">
    <property type="entry name" value="DNA REPAIR PROTEIN RECO"/>
    <property type="match status" value="1"/>
</dbReference>
<dbReference type="GO" id="GO:0006310">
    <property type="term" value="P:DNA recombination"/>
    <property type="evidence" value="ECO:0007669"/>
    <property type="project" value="UniProtKB-UniRule"/>
</dbReference>
<protein>
    <recommendedName>
        <fullName evidence="2 7">DNA repair protein RecO</fullName>
    </recommendedName>
    <alternativeName>
        <fullName evidence="6 7">Recombination protein O</fullName>
    </alternativeName>
</protein>
<name>A0A2P2E868_9PROT</name>
<keyword evidence="10" id="KW-1185">Reference proteome</keyword>
<keyword evidence="3 7" id="KW-0227">DNA damage</keyword>
<dbReference type="InterPro" id="IPR012340">
    <property type="entry name" value="NA-bd_OB-fold"/>
</dbReference>
<comment type="function">
    <text evidence="7">Involved in DNA repair and RecF pathway recombination.</text>
</comment>